<evidence type="ECO:0000256" key="1">
    <source>
        <dbReference type="SAM" id="Phobius"/>
    </source>
</evidence>
<keyword evidence="1" id="KW-0812">Transmembrane</keyword>
<dbReference type="Proteomes" id="UP001431532">
    <property type="component" value="Unassembled WGS sequence"/>
</dbReference>
<feature type="transmembrane region" description="Helical" evidence="1">
    <location>
        <begin position="71"/>
        <end position="88"/>
    </location>
</feature>
<gene>
    <name evidence="2" type="ORF">QJ521_01285</name>
</gene>
<organism evidence="2 3">
    <name type="scientific">Peloplasma aerotolerans</name>
    <dbReference type="NCBI Taxonomy" id="3044389"/>
    <lineage>
        <taxon>Bacteria</taxon>
        <taxon>Bacillati</taxon>
        <taxon>Mycoplasmatota</taxon>
        <taxon>Mollicutes</taxon>
        <taxon>Acholeplasmatales</taxon>
        <taxon>Acholeplasmataceae</taxon>
        <taxon>Peloplasma</taxon>
    </lineage>
</organism>
<keyword evidence="1" id="KW-0472">Membrane</keyword>
<accession>A0AAW6U2I5</accession>
<dbReference type="AlphaFoldDB" id="A0AAW6U2I5"/>
<protein>
    <submittedName>
        <fullName evidence="2">Uncharacterized protein</fullName>
    </submittedName>
</protein>
<sequence length="89" mass="10053">MWDTIKGFLGSIYGRFNEFLQTTLNIDQKLIGLYEEFVVPLPELIKIVGIVFAGIILVLGVMSFVKKMLKLFIVLAVILAIVLLITQLR</sequence>
<feature type="transmembrane region" description="Helical" evidence="1">
    <location>
        <begin position="44"/>
        <end position="64"/>
    </location>
</feature>
<comment type="caution">
    <text evidence="2">The sequence shown here is derived from an EMBL/GenBank/DDBJ whole genome shotgun (WGS) entry which is preliminary data.</text>
</comment>
<dbReference type="RefSeq" id="WP_282838596.1">
    <property type="nucleotide sequence ID" value="NZ_JASCXW010000002.1"/>
</dbReference>
<reference evidence="2" key="1">
    <citation type="submission" date="2023-05" db="EMBL/GenBank/DDBJ databases">
        <title>Mariniplasma microaerophilum sp. nov., a novel anaerobic mollicute isolated from terrestrial mud volcano, Taman Peninsula, Russia.</title>
        <authorList>
            <person name="Khomyakova M.A."/>
            <person name="Merkel A.Y."/>
            <person name="Slobodkin A.I."/>
        </authorList>
    </citation>
    <scope>NUCLEOTIDE SEQUENCE</scope>
    <source>
        <strain evidence="2">M4Ah</strain>
    </source>
</reference>
<proteinExistence type="predicted"/>
<name>A0AAW6U2I5_9MOLU</name>
<dbReference type="EMBL" id="JASCXW010000002">
    <property type="protein sequence ID" value="MDI6452181.1"/>
    <property type="molecule type" value="Genomic_DNA"/>
</dbReference>
<keyword evidence="3" id="KW-1185">Reference proteome</keyword>
<keyword evidence="1" id="KW-1133">Transmembrane helix</keyword>
<evidence type="ECO:0000313" key="2">
    <source>
        <dbReference type="EMBL" id="MDI6452181.1"/>
    </source>
</evidence>
<evidence type="ECO:0000313" key="3">
    <source>
        <dbReference type="Proteomes" id="UP001431532"/>
    </source>
</evidence>